<evidence type="ECO:0000256" key="6">
    <source>
        <dbReference type="ARBA" id="ARBA00023236"/>
    </source>
</evidence>
<keyword evidence="5" id="KW-0234">DNA repair</keyword>
<dbReference type="Gene3D" id="2.10.109.10">
    <property type="entry name" value="Umud Fragment, subunit A"/>
    <property type="match status" value="1"/>
</dbReference>
<dbReference type="Pfam" id="PF00717">
    <property type="entry name" value="Peptidase_S24"/>
    <property type="match status" value="1"/>
</dbReference>
<feature type="domain" description="Peptidase S24/S26A/S26B/S26C" evidence="8">
    <location>
        <begin position="24"/>
        <end position="140"/>
    </location>
</feature>
<comment type="similarity">
    <text evidence="1 7">Belongs to the peptidase S24 family.</text>
</comment>
<keyword evidence="3 7" id="KW-0378">Hydrolase</keyword>
<evidence type="ECO:0000256" key="7">
    <source>
        <dbReference type="RuleBase" id="RU003991"/>
    </source>
</evidence>
<dbReference type="NCBIfam" id="NF007621">
    <property type="entry name" value="PRK10276.1"/>
    <property type="match status" value="1"/>
</dbReference>
<dbReference type="Proteomes" id="UP000811545">
    <property type="component" value="Unassembled WGS sequence"/>
</dbReference>
<evidence type="ECO:0000256" key="4">
    <source>
        <dbReference type="ARBA" id="ARBA00022813"/>
    </source>
</evidence>
<comment type="caution">
    <text evidence="9">The sequence shown here is derived from an EMBL/GenBank/DDBJ whole genome shotgun (WGS) entry which is preliminary data.</text>
</comment>
<evidence type="ECO:0000256" key="1">
    <source>
        <dbReference type="ARBA" id="ARBA00007484"/>
    </source>
</evidence>
<name>A0A9E2F427_PSYF1</name>
<dbReference type="PRINTS" id="PR00726">
    <property type="entry name" value="LEXASERPTASE"/>
</dbReference>
<keyword evidence="2" id="KW-0227">DNA damage</keyword>
<dbReference type="AlphaFoldDB" id="A0A9E2F427"/>
<keyword evidence="4 7" id="KW-0068">Autocatalytic cleavage</keyword>
<dbReference type="EMBL" id="QLTW01000012">
    <property type="protein sequence ID" value="MBT9144566.1"/>
    <property type="molecule type" value="Genomic_DNA"/>
</dbReference>
<dbReference type="EC" id="3.4.21.88" evidence="9"/>
<dbReference type="InterPro" id="IPR050077">
    <property type="entry name" value="LexA_repressor"/>
</dbReference>
<reference evidence="9 10" key="1">
    <citation type="journal article" date="2021" name="bioRxiv">
        <title>Unique metabolic strategies in Hadean analogues reveal hints for primordial physiology.</title>
        <authorList>
            <person name="Nobu M.K."/>
            <person name="Nakai R."/>
            <person name="Tamazawa S."/>
            <person name="Mori H."/>
            <person name="Toyoda A."/>
            <person name="Ijiri A."/>
            <person name="Suzuki S."/>
            <person name="Kurokawa K."/>
            <person name="Kamagata Y."/>
            <person name="Tamaki H."/>
        </authorList>
    </citation>
    <scope>NUCLEOTIDE SEQUENCE [LARGE SCALE GENOMIC DNA]</scope>
    <source>
        <strain evidence="9">BS525</strain>
    </source>
</reference>
<evidence type="ECO:0000256" key="5">
    <source>
        <dbReference type="ARBA" id="ARBA00023204"/>
    </source>
</evidence>
<sequence>MKKKNEVTVTEIYSLQKGQTLELPLYLVRIPAGFPSPADDYIDKKLDLNELLIEHQSATFFVKVVGDSMLNAGIHSGDILIVDRAIEPTNNKIVVAVVDGEFTVKRIRQINGKVYLVPENSDFNPLELTEEMDCRIWGVVTYAIHPLK</sequence>
<dbReference type="InterPro" id="IPR006197">
    <property type="entry name" value="Peptidase_S24_LexA"/>
</dbReference>
<organism evidence="9 10">
    <name type="scientific">Psychracetigena formicireducens</name>
    <dbReference type="NCBI Taxonomy" id="2986056"/>
    <lineage>
        <taxon>Bacteria</taxon>
        <taxon>Bacillati</taxon>
        <taxon>Candidatus Lithacetigenota</taxon>
        <taxon>Candidatus Psychracetigena</taxon>
    </lineage>
</organism>
<dbReference type="InterPro" id="IPR036286">
    <property type="entry name" value="LexA/Signal_pep-like_sf"/>
</dbReference>
<dbReference type="PANTHER" id="PTHR33516:SF2">
    <property type="entry name" value="LEXA REPRESSOR-RELATED"/>
    <property type="match status" value="1"/>
</dbReference>
<dbReference type="GO" id="GO:0003677">
    <property type="term" value="F:DNA binding"/>
    <property type="evidence" value="ECO:0007669"/>
    <property type="project" value="InterPro"/>
</dbReference>
<proteinExistence type="inferred from homology"/>
<evidence type="ECO:0000256" key="2">
    <source>
        <dbReference type="ARBA" id="ARBA00022763"/>
    </source>
</evidence>
<dbReference type="InterPro" id="IPR015927">
    <property type="entry name" value="Peptidase_S24_S26A/B/C"/>
</dbReference>
<dbReference type="GO" id="GO:0004252">
    <property type="term" value="F:serine-type endopeptidase activity"/>
    <property type="evidence" value="ECO:0007669"/>
    <property type="project" value="UniProtKB-EC"/>
</dbReference>
<dbReference type="InterPro" id="IPR039418">
    <property type="entry name" value="LexA-like"/>
</dbReference>
<keyword evidence="6" id="KW-0742">SOS response</keyword>
<evidence type="ECO:0000313" key="9">
    <source>
        <dbReference type="EMBL" id="MBT9144566.1"/>
    </source>
</evidence>
<dbReference type="GO" id="GO:0009432">
    <property type="term" value="P:SOS response"/>
    <property type="evidence" value="ECO:0007669"/>
    <property type="project" value="UniProtKB-KW"/>
</dbReference>
<evidence type="ECO:0000256" key="3">
    <source>
        <dbReference type="ARBA" id="ARBA00022801"/>
    </source>
</evidence>
<accession>A0A9E2F427</accession>
<evidence type="ECO:0000313" key="10">
    <source>
        <dbReference type="Proteomes" id="UP000811545"/>
    </source>
</evidence>
<dbReference type="PANTHER" id="PTHR33516">
    <property type="entry name" value="LEXA REPRESSOR"/>
    <property type="match status" value="1"/>
</dbReference>
<dbReference type="GO" id="GO:0006281">
    <property type="term" value="P:DNA repair"/>
    <property type="evidence" value="ECO:0007669"/>
    <property type="project" value="UniProtKB-KW"/>
</dbReference>
<gene>
    <name evidence="9" type="primary">lexA</name>
    <name evidence="9" type="ORF">DDT42_00408</name>
</gene>
<dbReference type="GO" id="GO:0006355">
    <property type="term" value="P:regulation of DNA-templated transcription"/>
    <property type="evidence" value="ECO:0007669"/>
    <property type="project" value="InterPro"/>
</dbReference>
<evidence type="ECO:0000259" key="8">
    <source>
        <dbReference type="Pfam" id="PF00717"/>
    </source>
</evidence>
<protein>
    <submittedName>
        <fullName evidence="9">LexA repressor</fullName>
        <ecNumber evidence="9">3.4.21.88</ecNumber>
    </submittedName>
</protein>
<dbReference type="CDD" id="cd06529">
    <property type="entry name" value="S24_LexA-like"/>
    <property type="match status" value="1"/>
</dbReference>
<dbReference type="SUPFAM" id="SSF51306">
    <property type="entry name" value="LexA/Signal peptidase"/>
    <property type="match status" value="1"/>
</dbReference>